<name>A0A1Y2I4M3_9FUNG</name>
<dbReference type="AlphaFoldDB" id="A0A1Y2I4M3"/>
<feature type="compositionally biased region" description="Polar residues" evidence="1">
    <location>
        <begin position="91"/>
        <end position="104"/>
    </location>
</feature>
<feature type="region of interest" description="Disordered" evidence="1">
    <location>
        <begin position="252"/>
        <end position="349"/>
    </location>
</feature>
<feature type="compositionally biased region" description="Pro residues" evidence="1">
    <location>
        <begin position="1"/>
        <end position="11"/>
    </location>
</feature>
<dbReference type="STRING" id="765915.A0A1Y2I4M3"/>
<feature type="compositionally biased region" description="Acidic residues" evidence="1">
    <location>
        <begin position="300"/>
        <end position="328"/>
    </location>
</feature>
<dbReference type="Proteomes" id="UP000193411">
    <property type="component" value="Unassembled WGS sequence"/>
</dbReference>
<feature type="compositionally biased region" description="Basic and acidic residues" evidence="1">
    <location>
        <begin position="25"/>
        <end position="36"/>
    </location>
</feature>
<proteinExistence type="predicted"/>
<evidence type="ECO:0000313" key="2">
    <source>
        <dbReference type="EMBL" id="ORZ40941.1"/>
    </source>
</evidence>
<protein>
    <submittedName>
        <fullName evidence="2">Uncharacterized protein</fullName>
    </submittedName>
</protein>
<feature type="region of interest" description="Disordered" evidence="1">
    <location>
        <begin position="202"/>
        <end position="222"/>
    </location>
</feature>
<reference evidence="2 3" key="1">
    <citation type="submission" date="2016-07" db="EMBL/GenBank/DDBJ databases">
        <title>Pervasive Adenine N6-methylation of Active Genes in Fungi.</title>
        <authorList>
            <consortium name="DOE Joint Genome Institute"/>
            <person name="Mondo S.J."/>
            <person name="Dannebaum R.O."/>
            <person name="Kuo R.C."/>
            <person name="Labutti K."/>
            <person name="Haridas S."/>
            <person name="Kuo A."/>
            <person name="Salamov A."/>
            <person name="Ahrendt S.R."/>
            <person name="Lipzen A."/>
            <person name="Sullivan W."/>
            <person name="Andreopoulos W.B."/>
            <person name="Clum A."/>
            <person name="Lindquist E."/>
            <person name="Daum C."/>
            <person name="Ramamoorthy G.K."/>
            <person name="Gryganskyi A."/>
            <person name="Culley D."/>
            <person name="Magnuson J.K."/>
            <person name="James T.Y."/>
            <person name="O'Malley M.A."/>
            <person name="Stajich J.E."/>
            <person name="Spatafora J.W."/>
            <person name="Visel A."/>
            <person name="Grigoriev I.V."/>
        </authorList>
    </citation>
    <scope>NUCLEOTIDE SEQUENCE [LARGE SCALE GENOMIC DNA]</scope>
    <source>
        <strain evidence="2 3">PL171</strain>
    </source>
</reference>
<dbReference type="EMBL" id="MCFL01000002">
    <property type="protein sequence ID" value="ORZ40941.1"/>
    <property type="molecule type" value="Genomic_DNA"/>
</dbReference>
<comment type="caution">
    <text evidence="2">The sequence shown here is derived from an EMBL/GenBank/DDBJ whole genome shotgun (WGS) entry which is preliminary data.</text>
</comment>
<evidence type="ECO:0000313" key="3">
    <source>
        <dbReference type="Proteomes" id="UP000193411"/>
    </source>
</evidence>
<feature type="region of interest" description="Disordered" evidence="1">
    <location>
        <begin position="90"/>
        <end position="161"/>
    </location>
</feature>
<organism evidence="2 3">
    <name type="scientific">Catenaria anguillulae PL171</name>
    <dbReference type="NCBI Taxonomy" id="765915"/>
    <lineage>
        <taxon>Eukaryota</taxon>
        <taxon>Fungi</taxon>
        <taxon>Fungi incertae sedis</taxon>
        <taxon>Blastocladiomycota</taxon>
        <taxon>Blastocladiomycetes</taxon>
        <taxon>Blastocladiales</taxon>
        <taxon>Catenariaceae</taxon>
        <taxon>Catenaria</taxon>
    </lineage>
</organism>
<feature type="compositionally biased region" description="Pro residues" evidence="1">
    <location>
        <begin position="138"/>
        <end position="157"/>
    </location>
</feature>
<accession>A0A1Y2I4M3</accession>
<feature type="region of interest" description="Disordered" evidence="1">
    <location>
        <begin position="1"/>
        <end position="74"/>
    </location>
</feature>
<keyword evidence="3" id="KW-1185">Reference proteome</keyword>
<gene>
    <name evidence="2" type="ORF">BCR44DRAFT_1103008</name>
</gene>
<feature type="compositionally biased region" description="Polar residues" evidence="1">
    <location>
        <begin position="65"/>
        <end position="74"/>
    </location>
</feature>
<evidence type="ECO:0000256" key="1">
    <source>
        <dbReference type="SAM" id="MobiDB-lite"/>
    </source>
</evidence>
<sequence>MDAPHQPPQPVRPAEYGHHQHHAYPFHDSRHWHNHYDPYTGMPPPPPLPRQSSRVESIEMPNPMSPASTSVSATDLTNRVRPHTEYPPVYQAQSASGANPSPRGSTILAAGPHASYNDSHQPYPPHRHPSDQHLHGQPLPPNPYHAPPPPPPRPFPTHPHYASEYDPHAYAWHARPDAPYYPGHPPMYPPEAYYHYMRAGASHPAPAPPPRAHDPSVYAHGPYPDPETVYPRYPLPPDSFAYAYAQADTNRPDGAAAGEARQSSGGRRCSRAAAALASGRATMGRARTDRGAAGHTAGSEGDEQDEIESEADEEAEEEEDDELEEEAGASDRGECADQACGGNEPGGAAEQKRRNYFVFSKVAYELMVRAIRVDRGLDELPAGMQATQGTQHALEVAHWVCGLRRKKWTRLKARLDMDESQPFFRSLSWKKCTMQIIPREDWPDLIRQAHELTDEIGNVTHLSLKQTFRRVRASACPRFL</sequence>
<feature type="compositionally biased region" description="Low complexity" evidence="1">
    <location>
        <begin position="260"/>
        <end position="281"/>
    </location>
</feature>